<keyword evidence="5" id="KW-0233">DNA recombination</keyword>
<evidence type="ECO:0000259" key="10">
    <source>
        <dbReference type="Pfam" id="PF18517"/>
    </source>
</evidence>
<dbReference type="Proteomes" id="UP000010422">
    <property type="component" value="Unassembled WGS sequence"/>
</dbReference>
<dbReference type="GO" id="GO:0120230">
    <property type="term" value="F:recombinase activator activity"/>
    <property type="evidence" value="ECO:0007669"/>
    <property type="project" value="TreeGrafter"/>
</dbReference>
<protein>
    <recommendedName>
        <fullName evidence="3">Homologous-pairing protein 2 homolog</fullName>
    </recommendedName>
</protein>
<dbReference type="GO" id="GO:0000794">
    <property type="term" value="C:condensed nuclear chromosome"/>
    <property type="evidence" value="ECO:0007669"/>
    <property type="project" value="TreeGrafter"/>
</dbReference>
<feature type="domain" description="Homologous-pairing protein 2 winged helix" evidence="9">
    <location>
        <begin position="12"/>
        <end position="67"/>
    </location>
</feature>
<comment type="similarity">
    <text evidence="2">Belongs to the HOP2 family.</text>
</comment>
<dbReference type="PANTHER" id="PTHR15938">
    <property type="entry name" value="TBP-1 INTERACTING PROTEIN"/>
    <property type="match status" value="1"/>
</dbReference>
<evidence type="ECO:0000256" key="1">
    <source>
        <dbReference type="ARBA" id="ARBA00004123"/>
    </source>
</evidence>
<dbReference type="InParanoid" id="L0PBX3"/>
<dbReference type="AlphaFoldDB" id="L0PBX3"/>
<sequence length="215" mass="24617">MTKPKSQSTKKDDEALVLEYLKKTNRPYSAMLNVAKSALTKILTALCDRGDVRCKTYGKITFTSVYVIDQDQFENPSPEELTIMDAKIEDLRQQIAVLQDKNKHMKQSLQLLTTQKTTAELQEISKDLDEKISILGNRLNSLQSGTVQLITVDEMQKIDKNYEQMRKIWKDRKALFRDLWDAVSEGVVSPSELKERLGIEDDEIDFSVDLLSGIR</sequence>
<dbReference type="GO" id="GO:0003690">
    <property type="term" value="F:double-stranded DNA binding"/>
    <property type="evidence" value="ECO:0007669"/>
    <property type="project" value="TreeGrafter"/>
</dbReference>
<reference evidence="11 12" key="1">
    <citation type="journal article" date="2012" name="MBio">
        <title>De novo assembly of the Pneumocystis jirovecii genome from a single bronchoalveolar lavage fluid specimen from a patient.</title>
        <authorList>
            <person name="Cisse O.H."/>
            <person name="Pagni M."/>
            <person name="Hauser P.M."/>
        </authorList>
    </citation>
    <scope>NUCLEOTIDE SEQUENCE [LARGE SCALE GENOMIC DNA]</scope>
    <source>
        <strain evidence="11 12">SE8</strain>
    </source>
</reference>
<dbReference type="Gene3D" id="1.10.10.10">
    <property type="entry name" value="Winged helix-like DNA-binding domain superfamily/Winged helix DNA-binding domain"/>
    <property type="match status" value="1"/>
</dbReference>
<evidence type="ECO:0000256" key="3">
    <source>
        <dbReference type="ARBA" id="ARBA00016093"/>
    </source>
</evidence>
<feature type="coiled-coil region" evidence="8">
    <location>
        <begin position="81"/>
        <end position="115"/>
    </location>
</feature>
<dbReference type="InterPro" id="IPR010776">
    <property type="entry name" value="Hop2_WH_dom"/>
</dbReference>
<accession>L0PBX3</accession>
<evidence type="ECO:0000256" key="2">
    <source>
        <dbReference type="ARBA" id="ARBA00007922"/>
    </source>
</evidence>
<dbReference type="InterPro" id="IPR036388">
    <property type="entry name" value="WH-like_DNA-bd_sf"/>
</dbReference>
<gene>
    <name evidence="11" type="ORF">PNEJI1_000881</name>
</gene>
<dbReference type="EMBL" id="CAKM01000219">
    <property type="protein sequence ID" value="CCJ29866.1"/>
    <property type="molecule type" value="Genomic_DNA"/>
</dbReference>
<keyword evidence="4 8" id="KW-0175">Coiled coil</keyword>
<keyword evidence="6" id="KW-0539">Nucleus</keyword>
<feature type="domain" description="Leucine zipper with capping helix" evidence="10">
    <location>
        <begin position="150"/>
        <end position="203"/>
    </location>
</feature>
<dbReference type="PANTHER" id="PTHR15938:SF0">
    <property type="entry name" value="HOMOLOGOUS-PAIRING PROTEIN 2 HOMOLOG"/>
    <property type="match status" value="1"/>
</dbReference>
<evidence type="ECO:0000313" key="11">
    <source>
        <dbReference type="EMBL" id="CCJ29866.1"/>
    </source>
</evidence>
<proteinExistence type="inferred from homology"/>
<dbReference type="GO" id="GO:0007129">
    <property type="term" value="P:homologous chromosome pairing at meiosis"/>
    <property type="evidence" value="ECO:0007669"/>
    <property type="project" value="TreeGrafter"/>
</dbReference>
<dbReference type="VEuPathDB" id="FungiDB:PNEJI1_000881"/>
<comment type="subcellular location">
    <subcellularLocation>
        <location evidence="1">Nucleus</location>
    </subcellularLocation>
</comment>
<dbReference type="GO" id="GO:0000709">
    <property type="term" value="P:meiotic joint molecule formation"/>
    <property type="evidence" value="ECO:0007669"/>
    <property type="project" value="TreeGrafter"/>
</dbReference>
<dbReference type="Pfam" id="PF07106">
    <property type="entry name" value="WHD_TBPIP"/>
    <property type="match status" value="1"/>
</dbReference>
<comment type="caution">
    <text evidence="11">The sequence shown here is derived from an EMBL/GenBank/DDBJ whole genome shotgun (WGS) entry which is preliminary data.</text>
</comment>
<dbReference type="InterPro" id="IPR040661">
    <property type="entry name" value="LZ3wCH"/>
</dbReference>
<dbReference type="FunCoup" id="L0PBX3">
    <property type="interactions" value="151"/>
</dbReference>
<evidence type="ECO:0000256" key="6">
    <source>
        <dbReference type="ARBA" id="ARBA00023242"/>
    </source>
</evidence>
<evidence type="ECO:0000256" key="4">
    <source>
        <dbReference type="ARBA" id="ARBA00023054"/>
    </source>
</evidence>
<dbReference type="STRING" id="1209962.L0PBX3"/>
<dbReference type="GO" id="GO:0010774">
    <property type="term" value="P:meiotic strand invasion involved in reciprocal meiotic recombination"/>
    <property type="evidence" value="ECO:0007669"/>
    <property type="project" value="TreeGrafter"/>
</dbReference>
<evidence type="ECO:0000256" key="5">
    <source>
        <dbReference type="ARBA" id="ARBA00023172"/>
    </source>
</evidence>
<dbReference type="GO" id="GO:0120231">
    <property type="term" value="C:DNA recombinase auxiliary factor complex"/>
    <property type="evidence" value="ECO:0007669"/>
    <property type="project" value="TreeGrafter"/>
</dbReference>
<evidence type="ECO:0000259" key="9">
    <source>
        <dbReference type="Pfam" id="PF07106"/>
    </source>
</evidence>
<keyword evidence="7" id="KW-0469">Meiosis</keyword>
<evidence type="ECO:0000256" key="7">
    <source>
        <dbReference type="ARBA" id="ARBA00023254"/>
    </source>
</evidence>
<evidence type="ECO:0000313" key="12">
    <source>
        <dbReference type="Proteomes" id="UP000010422"/>
    </source>
</evidence>
<name>L0PBX3_PNEJI</name>
<dbReference type="Pfam" id="PF18517">
    <property type="entry name" value="LZ3wCH"/>
    <property type="match status" value="1"/>
</dbReference>
<organism evidence="12">
    <name type="scientific">Pneumocystis jirovecii</name>
    <name type="common">Human pneumocystis pneumonia agent</name>
    <dbReference type="NCBI Taxonomy" id="42068"/>
    <lineage>
        <taxon>Eukaryota</taxon>
        <taxon>Fungi</taxon>
        <taxon>Dikarya</taxon>
        <taxon>Ascomycota</taxon>
        <taxon>Taphrinomycotina</taxon>
        <taxon>Pneumocystomycetes</taxon>
        <taxon>Pneumocystaceae</taxon>
        <taxon>Pneumocystis</taxon>
    </lineage>
</organism>
<evidence type="ECO:0000256" key="8">
    <source>
        <dbReference type="SAM" id="Coils"/>
    </source>
</evidence>